<accession>A9UNV7</accession>
<organism evidence="2 3">
    <name type="scientific">Monosiga brevicollis</name>
    <name type="common">Choanoflagellate</name>
    <dbReference type="NCBI Taxonomy" id="81824"/>
    <lineage>
        <taxon>Eukaryota</taxon>
        <taxon>Choanoflagellata</taxon>
        <taxon>Craspedida</taxon>
        <taxon>Salpingoecidae</taxon>
        <taxon>Monosiga</taxon>
    </lineage>
</organism>
<protein>
    <submittedName>
        <fullName evidence="2">Uncharacterized protein</fullName>
    </submittedName>
</protein>
<dbReference type="Proteomes" id="UP000001357">
    <property type="component" value="Unassembled WGS sequence"/>
</dbReference>
<proteinExistence type="predicted"/>
<gene>
    <name evidence="2" type="ORF">MONBRDRAFT_35417</name>
</gene>
<dbReference type="AlphaFoldDB" id="A9UNV7"/>
<dbReference type="InParanoid" id="A9UNV7"/>
<dbReference type="EMBL" id="CH991543">
    <property type="protein sequence ID" value="EDQ92311.1"/>
    <property type="molecule type" value="Genomic_DNA"/>
</dbReference>
<evidence type="ECO:0000313" key="3">
    <source>
        <dbReference type="Proteomes" id="UP000001357"/>
    </source>
</evidence>
<feature type="region of interest" description="Disordered" evidence="1">
    <location>
        <begin position="106"/>
        <end position="148"/>
    </location>
</feature>
<dbReference type="GeneID" id="5887756"/>
<dbReference type="KEGG" id="mbr:MONBRDRAFT_35417"/>
<evidence type="ECO:0000313" key="2">
    <source>
        <dbReference type="EMBL" id="EDQ92311.1"/>
    </source>
</evidence>
<evidence type="ECO:0000256" key="1">
    <source>
        <dbReference type="SAM" id="MobiDB-lite"/>
    </source>
</evidence>
<name>A9UNV7_MONBE</name>
<keyword evidence="3" id="KW-1185">Reference proteome</keyword>
<dbReference type="RefSeq" id="XP_001742073.1">
    <property type="nucleotide sequence ID" value="XM_001742021.1"/>
</dbReference>
<reference evidence="2 3" key="1">
    <citation type="journal article" date="2008" name="Nature">
        <title>The genome of the choanoflagellate Monosiga brevicollis and the origin of metazoans.</title>
        <authorList>
            <consortium name="JGI Sequencing"/>
            <person name="King N."/>
            <person name="Westbrook M.J."/>
            <person name="Young S.L."/>
            <person name="Kuo A."/>
            <person name="Abedin M."/>
            <person name="Chapman J."/>
            <person name="Fairclough S."/>
            <person name="Hellsten U."/>
            <person name="Isogai Y."/>
            <person name="Letunic I."/>
            <person name="Marr M."/>
            <person name="Pincus D."/>
            <person name="Putnam N."/>
            <person name="Rokas A."/>
            <person name="Wright K.J."/>
            <person name="Zuzow R."/>
            <person name="Dirks W."/>
            <person name="Good M."/>
            <person name="Goodstein D."/>
            <person name="Lemons D."/>
            <person name="Li W."/>
            <person name="Lyons J.B."/>
            <person name="Morris A."/>
            <person name="Nichols S."/>
            <person name="Richter D.J."/>
            <person name="Salamov A."/>
            <person name="Bork P."/>
            <person name="Lim W.A."/>
            <person name="Manning G."/>
            <person name="Miller W.T."/>
            <person name="McGinnis W."/>
            <person name="Shapiro H."/>
            <person name="Tjian R."/>
            <person name="Grigoriev I.V."/>
            <person name="Rokhsar D."/>
        </authorList>
    </citation>
    <scope>NUCLEOTIDE SEQUENCE [LARGE SCALE GENOMIC DNA]</scope>
    <source>
        <strain evidence="3">MX1 / ATCC 50154</strain>
    </source>
</reference>
<feature type="compositionally biased region" description="Basic and acidic residues" evidence="1">
    <location>
        <begin position="116"/>
        <end position="135"/>
    </location>
</feature>
<sequence length="154" mass="17680">MAVAQRPRKNAQLFRSSSTTNLMVAPVSQTSAPACACSTLGAIVRTAHSKNKRDMRRRDSLHRALQQSQFWRHLQRTFLTNPAESDLFENMTVQEYENYCRARMADVHSKPQIKPSTDRAPRRSDPHPRSIKETEPPAQRRRQRRSCPTLIAVV</sequence>